<organism evidence="2 3">
    <name type="scientific">Candidozyma haemuli</name>
    <dbReference type="NCBI Taxonomy" id="45357"/>
    <lineage>
        <taxon>Eukaryota</taxon>
        <taxon>Fungi</taxon>
        <taxon>Dikarya</taxon>
        <taxon>Ascomycota</taxon>
        <taxon>Saccharomycotina</taxon>
        <taxon>Pichiomycetes</taxon>
        <taxon>Metschnikowiaceae</taxon>
        <taxon>Candidozyma</taxon>
    </lineage>
</organism>
<feature type="region of interest" description="Disordered" evidence="1">
    <location>
        <begin position="349"/>
        <end position="390"/>
    </location>
</feature>
<reference evidence="2 3" key="1">
    <citation type="submission" date="2017-12" db="EMBL/GenBank/DDBJ databases">
        <title>Genome Sequence of a Multidrug-Resistant Candida haemulonii Isolate from a Patient with Chronic Leg Ulcers in Israel.</title>
        <authorList>
            <person name="Chow N.A."/>
            <person name="Gade L."/>
            <person name="Batra D."/>
            <person name="Rowe L.A."/>
            <person name="Ben-Ami R."/>
            <person name="Loparev V.N."/>
            <person name="Litvintseva A.P."/>
        </authorList>
    </citation>
    <scope>NUCLEOTIDE SEQUENCE [LARGE SCALE GENOMIC DNA]</scope>
    <source>
        <strain evidence="2 3">B11899</strain>
    </source>
</reference>
<evidence type="ECO:0000313" key="2">
    <source>
        <dbReference type="EMBL" id="PVH18840.1"/>
    </source>
</evidence>
<proteinExistence type="predicted"/>
<accession>A0A2V1ALA1</accession>
<dbReference type="EMBL" id="PKFO01000001">
    <property type="protein sequence ID" value="PVH18840.1"/>
    <property type="molecule type" value="Genomic_DNA"/>
</dbReference>
<dbReference type="OrthoDB" id="4018542at2759"/>
<dbReference type="RefSeq" id="XP_025339780.1">
    <property type="nucleotide sequence ID" value="XM_025484849.1"/>
</dbReference>
<feature type="region of interest" description="Disordered" evidence="1">
    <location>
        <begin position="412"/>
        <end position="545"/>
    </location>
</feature>
<keyword evidence="3" id="KW-1185">Reference proteome</keyword>
<feature type="compositionally biased region" description="Polar residues" evidence="1">
    <location>
        <begin position="440"/>
        <end position="459"/>
    </location>
</feature>
<feature type="compositionally biased region" description="Polar residues" evidence="1">
    <location>
        <begin position="210"/>
        <end position="222"/>
    </location>
</feature>
<feature type="compositionally biased region" description="Basic and acidic residues" evidence="1">
    <location>
        <begin position="523"/>
        <end position="534"/>
    </location>
</feature>
<evidence type="ECO:0000256" key="1">
    <source>
        <dbReference type="SAM" id="MobiDB-lite"/>
    </source>
</evidence>
<dbReference type="Pfam" id="PF09462">
    <property type="entry name" value="Mus7"/>
    <property type="match status" value="1"/>
</dbReference>
<dbReference type="VEuPathDB" id="FungiDB:CXQ85_001130"/>
<dbReference type="InterPro" id="IPR019021">
    <property type="entry name" value="Mms22"/>
</dbReference>
<sequence>MDPVSDSDGENSLPLLSVDAIDTSSLRRVFGFLSSETKQRLRGEAGGTPFEEVYDSLCQYPPSSPERIVVQSSSPQKEQEQEHSIMELPALPTVHEQHQESSAGILNSPGAYGGQRSLRKRTFASRHPYIADQADYLGICTIDSINEMFSDHDDLVSVARVLNQLYLKRKKRYPDEERYKARNFYAHLGKSKAMALAGDPDAETMDIQDDPSSSQLNYVPENNSDDEEQDLIPYEGSEQHRAPPKVYDSASNTEEEYESGDEDYSIQETFKRPLEDATSNLKVYRSRKKAKRQEQPRKGLAVRKMGSSASKRNLAQEFEQFVDLGETAEEYTPNYPSYFQPQITSFQSDLSEMIRSESSSDYNSDSDTDLFSDSGIADTTKSSDVIEPPQTYLDDYALDGAAEEADHINHLFASGKRAKSRKTKPTQSRHNIQAPRQRKATNAGSSSHPRQRKSASTGITRPRTARPRGSSYGRLNTRKLSKPLTQTNRTNSSRPSKQYSKQGESATRKNQKQSVLSVDVDSESDKENNKENGKTKPKQKQSTFRNKNFLATTTFQVESSTRFVKEHPAGFAISPAFFNPSKASLFSDNLSASSTSILAYSEVKRIHSIGDGFIFFPHQDTVSFMLLGKSYVFGLFQQESSSSNLLRLLSHLRKLMSSVRVQLERSIRDEIKEAIRGLIKWLLILRQPIPKQSWHMLNSILDDFTKLQTKEVRKHQTYFYAQMLLTYYVGYKLEASIPNTSHGHLYSELEKFSTDFWSILFRTYDSTDLAATFTSESPNELSECLSTMYFIFSNHKDIWWPTVVEALQDLNPIMDSSFETMNTTYALASMCPMNRYNWAPFITILNSFQSSSSAEDHHNFIDVCELAHKNLNWPLDEKLVLTLYSSFAKRKFTNFDNETSVPTSIGVTMSRHDIPDDTVFERFLGFVHSYISELTERKEVKRLVTKLVASSQYHYQKGRKYQIMFINRLNLILLLFQISDVELRSPFSSLIDQIIKFKDMFIYSRAVDAFNTFVEVSERKNLEIPIAAFQAMLHSFCASYDRLQGMPSLLAKLIDCGLRVIDISKTPQSLRFFKAIDLAAIPDRLRGRVLDSFLSFAELLRVHKEYALASSDLIDSLTKSVVSFLSTQMNRLPVLDARQDALLENLIEKAIQIWIQFANANGSQNWNFMMLQKFSYLGNKASRDRFALYFCWVYLNQGEVSHSAIFEMDKLLCRALISSNLSKYSSLLFQSLNKVRGSLMSCRKIPAQSSVSAQAHKFQILTSVIQKVSVTSSMVPSEKTLMIADMVKELEIEFNTNYDNPHITEFLRRMINVMTTSCLSLLEDVEEFWSISEKLGFPSKRMQSLWAEATNEERISLLNIEFVNALKFEKDYAETFNKWINPKNAHILFALLEIYMVAASRHDLYWAHVSFIIRYIEFRLTQCTIDVVDRQYAKLLNVIRCIPAATFVSENSTYVMYQIEALSKATEIMIAAGYIYDGYSELDDHLFFRVDMIHHEMAEPKAEQASEVFTDIQLNQLKGSDAGPYLPPFEHSDEEYSQAIEALSVVLNEARLLVPKKMGTDPDDPPLVPGTNPGDQLFHVFNTATEDVDLTF</sequence>
<feature type="region of interest" description="Disordered" evidence="1">
    <location>
        <begin position="282"/>
        <end position="309"/>
    </location>
</feature>
<feature type="compositionally biased region" description="Polar residues" evidence="1">
    <location>
        <begin position="483"/>
        <end position="505"/>
    </location>
</feature>
<feature type="region of interest" description="Disordered" evidence="1">
    <location>
        <begin position="202"/>
        <end position="264"/>
    </location>
</feature>
<dbReference type="GO" id="GO:0006281">
    <property type="term" value="P:DNA repair"/>
    <property type="evidence" value="ECO:0007669"/>
    <property type="project" value="InterPro"/>
</dbReference>
<feature type="compositionally biased region" description="Acidic residues" evidence="1">
    <location>
        <begin position="253"/>
        <end position="264"/>
    </location>
</feature>
<comment type="caution">
    <text evidence="2">The sequence shown here is derived from an EMBL/GenBank/DDBJ whole genome shotgun (WGS) entry which is preliminary data.</text>
</comment>
<protein>
    <submittedName>
        <fullName evidence="2">Uncharacterized protein</fullName>
    </submittedName>
</protein>
<dbReference type="Proteomes" id="UP000244309">
    <property type="component" value="Unassembled WGS sequence"/>
</dbReference>
<dbReference type="GO" id="GO:0031297">
    <property type="term" value="P:replication fork processing"/>
    <property type="evidence" value="ECO:0007669"/>
    <property type="project" value="InterPro"/>
</dbReference>
<dbReference type="GeneID" id="37006461"/>
<gene>
    <name evidence="2" type="ORF">CXQ85_001130</name>
</gene>
<name>A0A2V1ALA1_9ASCO</name>
<evidence type="ECO:0000313" key="3">
    <source>
        <dbReference type="Proteomes" id="UP000244309"/>
    </source>
</evidence>
<dbReference type="GO" id="GO:0005634">
    <property type="term" value="C:nucleus"/>
    <property type="evidence" value="ECO:0007669"/>
    <property type="project" value="InterPro"/>
</dbReference>